<evidence type="ECO:0000313" key="1">
    <source>
        <dbReference type="EMBL" id="MED6157217.1"/>
    </source>
</evidence>
<accession>A0ABU6U7T9</accession>
<sequence length="71" mass="8112">MVEDILGARPNPRGGGKNEYVAVTLSWLRDRVRHTPAHAPEDKLRQFARCYILLMIGCWLFPDKSDNMVSV</sequence>
<keyword evidence="2" id="KW-1185">Reference proteome</keyword>
<dbReference type="EMBL" id="JASCZI010120899">
    <property type="protein sequence ID" value="MED6157217.1"/>
    <property type="molecule type" value="Genomic_DNA"/>
</dbReference>
<evidence type="ECO:0000313" key="2">
    <source>
        <dbReference type="Proteomes" id="UP001341840"/>
    </source>
</evidence>
<dbReference type="Proteomes" id="UP001341840">
    <property type="component" value="Unassembled WGS sequence"/>
</dbReference>
<protein>
    <submittedName>
        <fullName evidence="1">Uncharacterized protein</fullName>
    </submittedName>
</protein>
<organism evidence="1 2">
    <name type="scientific">Stylosanthes scabra</name>
    <dbReference type="NCBI Taxonomy" id="79078"/>
    <lineage>
        <taxon>Eukaryota</taxon>
        <taxon>Viridiplantae</taxon>
        <taxon>Streptophyta</taxon>
        <taxon>Embryophyta</taxon>
        <taxon>Tracheophyta</taxon>
        <taxon>Spermatophyta</taxon>
        <taxon>Magnoliopsida</taxon>
        <taxon>eudicotyledons</taxon>
        <taxon>Gunneridae</taxon>
        <taxon>Pentapetalae</taxon>
        <taxon>rosids</taxon>
        <taxon>fabids</taxon>
        <taxon>Fabales</taxon>
        <taxon>Fabaceae</taxon>
        <taxon>Papilionoideae</taxon>
        <taxon>50 kb inversion clade</taxon>
        <taxon>dalbergioids sensu lato</taxon>
        <taxon>Dalbergieae</taxon>
        <taxon>Pterocarpus clade</taxon>
        <taxon>Stylosanthes</taxon>
    </lineage>
</organism>
<name>A0ABU6U7T9_9FABA</name>
<reference evidence="1 2" key="1">
    <citation type="journal article" date="2023" name="Plants (Basel)">
        <title>Bridging the Gap: Combining Genomics and Transcriptomics Approaches to Understand Stylosanthes scabra, an Orphan Legume from the Brazilian Caatinga.</title>
        <authorList>
            <person name="Ferreira-Neto J.R.C."/>
            <person name="da Silva M.D."/>
            <person name="Binneck E."/>
            <person name="de Melo N.F."/>
            <person name="da Silva R.H."/>
            <person name="de Melo A.L.T.M."/>
            <person name="Pandolfi V."/>
            <person name="Bustamante F.O."/>
            <person name="Brasileiro-Vidal A.C."/>
            <person name="Benko-Iseppon A.M."/>
        </authorList>
    </citation>
    <scope>NUCLEOTIDE SEQUENCE [LARGE SCALE GENOMIC DNA]</scope>
    <source>
        <tissue evidence="1">Leaves</tissue>
    </source>
</reference>
<gene>
    <name evidence="1" type="ORF">PIB30_021414</name>
</gene>
<comment type="caution">
    <text evidence="1">The sequence shown here is derived from an EMBL/GenBank/DDBJ whole genome shotgun (WGS) entry which is preliminary data.</text>
</comment>
<proteinExistence type="predicted"/>